<gene>
    <name evidence="1" type="ORF">GOODEAATRI_007477</name>
</gene>
<dbReference type="Proteomes" id="UP001476798">
    <property type="component" value="Unassembled WGS sequence"/>
</dbReference>
<protein>
    <submittedName>
        <fullName evidence="1">Uncharacterized protein</fullName>
    </submittedName>
</protein>
<organism evidence="1 2">
    <name type="scientific">Goodea atripinnis</name>
    <dbReference type="NCBI Taxonomy" id="208336"/>
    <lineage>
        <taxon>Eukaryota</taxon>
        <taxon>Metazoa</taxon>
        <taxon>Chordata</taxon>
        <taxon>Craniata</taxon>
        <taxon>Vertebrata</taxon>
        <taxon>Euteleostomi</taxon>
        <taxon>Actinopterygii</taxon>
        <taxon>Neopterygii</taxon>
        <taxon>Teleostei</taxon>
        <taxon>Neoteleostei</taxon>
        <taxon>Acanthomorphata</taxon>
        <taxon>Ovalentaria</taxon>
        <taxon>Atherinomorphae</taxon>
        <taxon>Cyprinodontiformes</taxon>
        <taxon>Goodeidae</taxon>
        <taxon>Goodea</taxon>
    </lineage>
</organism>
<proteinExistence type="predicted"/>
<reference evidence="1 2" key="1">
    <citation type="submission" date="2021-06" db="EMBL/GenBank/DDBJ databases">
        <authorList>
            <person name="Palmer J.M."/>
        </authorList>
    </citation>
    <scope>NUCLEOTIDE SEQUENCE [LARGE SCALE GENOMIC DNA]</scope>
    <source>
        <strain evidence="1 2">GA_2019</strain>
        <tissue evidence="1">Muscle</tissue>
    </source>
</reference>
<keyword evidence="2" id="KW-1185">Reference proteome</keyword>
<sequence length="103" mass="11327">MNTFNVVKGLDTTALNLPAVALAACLGSLSCWKVSLSLKSCTLGLYTFATVKSTVKFKHFLGKFQTFPAPNFGAIFISVRLFFIELYDHITRRSLCEGNLSTI</sequence>
<evidence type="ECO:0000313" key="2">
    <source>
        <dbReference type="Proteomes" id="UP001476798"/>
    </source>
</evidence>
<evidence type="ECO:0000313" key="1">
    <source>
        <dbReference type="EMBL" id="MEQ2184389.1"/>
    </source>
</evidence>
<comment type="caution">
    <text evidence="1">The sequence shown here is derived from an EMBL/GenBank/DDBJ whole genome shotgun (WGS) entry which is preliminary data.</text>
</comment>
<accession>A0ABV0PLR0</accession>
<name>A0ABV0PLR0_9TELE</name>
<dbReference type="EMBL" id="JAHRIO010080343">
    <property type="protein sequence ID" value="MEQ2184389.1"/>
    <property type="molecule type" value="Genomic_DNA"/>
</dbReference>